<gene>
    <name evidence="1" type="ORF">DDB_G0286775</name>
</gene>
<accession>Q54LL3</accession>
<evidence type="ECO:0000313" key="2">
    <source>
        <dbReference type="Proteomes" id="UP000002195"/>
    </source>
</evidence>
<dbReference type="GeneID" id="8625687"/>
<reference evidence="1 2" key="1">
    <citation type="journal article" date="2005" name="Nature">
        <title>The genome of the social amoeba Dictyostelium discoideum.</title>
        <authorList>
            <consortium name="The Dictyostelium discoideum Sequencing Consortium"/>
            <person name="Eichinger L."/>
            <person name="Pachebat J.A."/>
            <person name="Glockner G."/>
            <person name="Rajandream M.A."/>
            <person name="Sucgang R."/>
            <person name="Berriman M."/>
            <person name="Song J."/>
            <person name="Olsen R."/>
            <person name="Szafranski K."/>
            <person name="Xu Q."/>
            <person name="Tunggal B."/>
            <person name="Kummerfeld S."/>
            <person name="Madera M."/>
            <person name="Konfortov B.A."/>
            <person name="Rivero F."/>
            <person name="Bankier A.T."/>
            <person name="Lehmann R."/>
            <person name="Hamlin N."/>
            <person name="Davies R."/>
            <person name="Gaudet P."/>
            <person name="Fey P."/>
            <person name="Pilcher K."/>
            <person name="Chen G."/>
            <person name="Saunders D."/>
            <person name="Sodergren E."/>
            <person name="Davis P."/>
            <person name="Kerhornou A."/>
            <person name="Nie X."/>
            <person name="Hall N."/>
            <person name="Anjard C."/>
            <person name="Hemphill L."/>
            <person name="Bason N."/>
            <person name="Farbrother P."/>
            <person name="Desany B."/>
            <person name="Just E."/>
            <person name="Morio T."/>
            <person name="Rost R."/>
            <person name="Churcher C."/>
            <person name="Cooper J."/>
            <person name="Haydock S."/>
            <person name="van Driessche N."/>
            <person name="Cronin A."/>
            <person name="Goodhead I."/>
            <person name="Muzny D."/>
            <person name="Mourier T."/>
            <person name="Pain A."/>
            <person name="Lu M."/>
            <person name="Harper D."/>
            <person name="Lindsay R."/>
            <person name="Hauser H."/>
            <person name="James K."/>
            <person name="Quiles M."/>
            <person name="Madan Babu M."/>
            <person name="Saito T."/>
            <person name="Buchrieser C."/>
            <person name="Wardroper A."/>
            <person name="Felder M."/>
            <person name="Thangavelu M."/>
            <person name="Johnson D."/>
            <person name="Knights A."/>
            <person name="Loulseged H."/>
            <person name="Mungall K."/>
            <person name="Oliver K."/>
            <person name="Price C."/>
            <person name="Quail M.A."/>
            <person name="Urushihara H."/>
            <person name="Hernandez J."/>
            <person name="Rabbinowitsch E."/>
            <person name="Steffen D."/>
            <person name="Sanders M."/>
            <person name="Ma J."/>
            <person name="Kohara Y."/>
            <person name="Sharp S."/>
            <person name="Simmonds M."/>
            <person name="Spiegler S."/>
            <person name="Tivey A."/>
            <person name="Sugano S."/>
            <person name="White B."/>
            <person name="Walker D."/>
            <person name="Woodward J."/>
            <person name="Winckler T."/>
            <person name="Tanaka Y."/>
            <person name="Shaulsky G."/>
            <person name="Schleicher M."/>
            <person name="Weinstock G."/>
            <person name="Rosenthal A."/>
            <person name="Cox E.C."/>
            <person name="Chisholm R.L."/>
            <person name="Gibbs R."/>
            <person name="Loomis W.F."/>
            <person name="Platzer M."/>
            <person name="Kay R.R."/>
            <person name="Williams J."/>
            <person name="Dear P.H."/>
            <person name="Noegel A.A."/>
            <person name="Barrell B."/>
            <person name="Kuspa A."/>
        </authorList>
    </citation>
    <scope>NUCLEOTIDE SEQUENCE [LARGE SCALE GENOMIC DNA]</scope>
    <source>
        <strain evidence="1 2">AX4</strain>
    </source>
</reference>
<dbReference type="KEGG" id="ddi:DDB_G0286775"/>
<keyword evidence="2" id="KW-1185">Reference proteome</keyword>
<organism evidence="1 2">
    <name type="scientific">Dictyostelium discoideum</name>
    <name type="common">Social amoeba</name>
    <dbReference type="NCBI Taxonomy" id="44689"/>
    <lineage>
        <taxon>Eukaryota</taxon>
        <taxon>Amoebozoa</taxon>
        <taxon>Evosea</taxon>
        <taxon>Eumycetozoa</taxon>
        <taxon>Dictyostelia</taxon>
        <taxon>Dictyosteliales</taxon>
        <taxon>Dictyosteliaceae</taxon>
        <taxon>Dictyostelium</taxon>
    </lineage>
</organism>
<comment type="caution">
    <text evidence="1">The sequence shown here is derived from an EMBL/GenBank/DDBJ whole genome shotgun (WGS) entry which is preliminary data.</text>
</comment>
<protein>
    <submittedName>
        <fullName evidence="1">Uncharacterized protein</fullName>
    </submittedName>
</protein>
<dbReference type="VEuPathDB" id="AmoebaDB:DDB_G0286775"/>
<sequence length="147" mass="16648">MHFSFYITLNFLKLNGELITLQINANGNNVYESGDQCGNSTFTYNSINAISYFETIKMTLYKIGNPLILFQNKIEISPLNQKSKNVIIDDSSINNNNNNNNTKTFITMSPPPGNVVESYKSYTIFKINGINFNNLTFTIVTFDNFIA</sequence>
<proteinExistence type="predicted"/>
<evidence type="ECO:0000313" key="1">
    <source>
        <dbReference type="EMBL" id="EAL64143.1"/>
    </source>
</evidence>
<name>Q54LL3_DICDI</name>
<dbReference type="RefSeq" id="XP_637548.1">
    <property type="nucleotide sequence ID" value="XM_632456.1"/>
</dbReference>
<dbReference type="EMBL" id="AAFI02000089">
    <property type="protein sequence ID" value="EAL64143.1"/>
    <property type="molecule type" value="Genomic_DNA"/>
</dbReference>
<dbReference type="PaxDb" id="44689-DDB0215621"/>
<dbReference type="InParanoid" id="Q54LL3"/>
<dbReference type="AlphaFoldDB" id="Q54LL3"/>
<dbReference type="Proteomes" id="UP000002195">
    <property type="component" value="Unassembled WGS sequence"/>
</dbReference>
<dbReference type="HOGENOM" id="CLU_1771534_0_0_1"/>